<proteinExistence type="inferred from homology"/>
<dbReference type="AlphaFoldDB" id="A0A1I5D9P8"/>
<evidence type="ECO:0000259" key="2">
    <source>
        <dbReference type="Pfam" id="PF08327"/>
    </source>
</evidence>
<dbReference type="RefSeq" id="WP_091523968.1">
    <property type="nucleotide sequence ID" value="NZ_FOVI01000015.1"/>
</dbReference>
<keyword evidence="4" id="KW-1185">Reference proteome</keyword>
<organism evidence="3 4">
    <name type="scientific">Paenimyroides ummariense</name>
    <dbReference type="NCBI Taxonomy" id="913024"/>
    <lineage>
        <taxon>Bacteria</taxon>
        <taxon>Pseudomonadati</taxon>
        <taxon>Bacteroidota</taxon>
        <taxon>Flavobacteriia</taxon>
        <taxon>Flavobacteriales</taxon>
        <taxon>Flavobacteriaceae</taxon>
        <taxon>Paenimyroides</taxon>
    </lineage>
</organism>
<dbReference type="Pfam" id="PF08327">
    <property type="entry name" value="AHSA1"/>
    <property type="match status" value="1"/>
</dbReference>
<accession>A0A1I5D9P8</accession>
<reference evidence="4" key="1">
    <citation type="submission" date="2016-10" db="EMBL/GenBank/DDBJ databases">
        <authorList>
            <person name="Varghese N."/>
            <person name="Submissions S."/>
        </authorList>
    </citation>
    <scope>NUCLEOTIDE SEQUENCE [LARGE SCALE GENOMIC DNA]</scope>
    <source>
        <strain evidence="4">DS-12</strain>
    </source>
</reference>
<dbReference type="Proteomes" id="UP000199036">
    <property type="component" value="Unassembled WGS sequence"/>
</dbReference>
<dbReference type="OrthoDB" id="384974at2"/>
<dbReference type="Gene3D" id="3.30.530.20">
    <property type="match status" value="1"/>
</dbReference>
<dbReference type="EMBL" id="FOVI01000015">
    <property type="protein sequence ID" value="SFN95923.1"/>
    <property type="molecule type" value="Genomic_DNA"/>
</dbReference>
<sequence>MGKITVQVAVNAPIEKVWDKLNNPRHIEQWNQASPDWHCLNASNNLEVGGKLKSTMAAKDGSFSFDFEGIYDEVIPQKFIKYHMEDGRVVEISFEDKGNQILVTETFDAENQNPEEMQKEGWQAILNSFKNHVETT</sequence>
<gene>
    <name evidence="3" type="ORF">SAMN05421741_11512</name>
</gene>
<dbReference type="STRING" id="913024.SAMN05421741_11512"/>
<dbReference type="InterPro" id="IPR013538">
    <property type="entry name" value="ASHA1/2-like_C"/>
</dbReference>
<evidence type="ECO:0000313" key="3">
    <source>
        <dbReference type="EMBL" id="SFN95923.1"/>
    </source>
</evidence>
<dbReference type="CDD" id="cd08897">
    <property type="entry name" value="SRPBCC_CalC_Aha1-like_4"/>
    <property type="match status" value="1"/>
</dbReference>
<evidence type="ECO:0000256" key="1">
    <source>
        <dbReference type="ARBA" id="ARBA00006817"/>
    </source>
</evidence>
<comment type="similarity">
    <text evidence="1">Belongs to the AHA1 family.</text>
</comment>
<name>A0A1I5D9P8_9FLAO</name>
<protein>
    <submittedName>
        <fullName evidence="3">Uncharacterized conserved protein YndB, AHSA1/START domain</fullName>
    </submittedName>
</protein>
<evidence type="ECO:0000313" key="4">
    <source>
        <dbReference type="Proteomes" id="UP000199036"/>
    </source>
</evidence>
<feature type="domain" description="Activator of Hsp90 ATPase homologue 1/2-like C-terminal" evidence="2">
    <location>
        <begin position="11"/>
        <end position="134"/>
    </location>
</feature>
<dbReference type="InterPro" id="IPR023393">
    <property type="entry name" value="START-like_dom_sf"/>
</dbReference>
<dbReference type="SUPFAM" id="SSF55961">
    <property type="entry name" value="Bet v1-like"/>
    <property type="match status" value="1"/>
</dbReference>